<dbReference type="SUPFAM" id="SSF53335">
    <property type="entry name" value="S-adenosyl-L-methionine-dependent methyltransferases"/>
    <property type="match status" value="1"/>
</dbReference>
<protein>
    <submittedName>
        <fullName evidence="6">Cyclopropane-fatty-acyl-phospholipid synthase family protein</fullName>
    </submittedName>
</protein>
<comment type="caution">
    <text evidence="6">The sequence shown here is derived from an EMBL/GenBank/DDBJ whole genome shotgun (WGS) entry which is preliminary data.</text>
</comment>
<evidence type="ECO:0000256" key="3">
    <source>
        <dbReference type="ARBA" id="ARBA00022679"/>
    </source>
</evidence>
<dbReference type="Pfam" id="PF02353">
    <property type="entry name" value="CMAS"/>
    <property type="match status" value="1"/>
</dbReference>
<evidence type="ECO:0000313" key="7">
    <source>
        <dbReference type="Proteomes" id="UP001465153"/>
    </source>
</evidence>
<dbReference type="InterPro" id="IPR003333">
    <property type="entry name" value="CMAS"/>
</dbReference>
<keyword evidence="2" id="KW-0489">Methyltransferase</keyword>
<name>A0ABQ0A3S9_9GAMM</name>
<keyword evidence="7" id="KW-1185">Reference proteome</keyword>
<dbReference type="PIRSF" id="PIRSF003085">
    <property type="entry name" value="CMAS"/>
    <property type="match status" value="1"/>
</dbReference>
<evidence type="ECO:0000256" key="4">
    <source>
        <dbReference type="ARBA" id="ARBA00022691"/>
    </source>
</evidence>
<sequence>MKTVSIDQAKIKNRQDIRLIDRLARATVFKLFREIKVGHLILVESGEQYSFGEDKRSAEIVAKINVSHPSAYRQVLLRGSIGSGESYMVGAWSSPDLINVVRLMVRNQALMQAMNGRWSVFKNILFGFTKYLQRNNINGSQTNISAHYDLSNDFFKLFLDKNMMYSSAVFESDDDTLEQASINKMRQVCRALNLSKDDHLLEIGTGWGGLAIFAAKTTGCRVTTTTISKEQYEYAQAWVKREGLEDQITVVCKDYRVLSGKYDKIVSIEMIEAVGHKYYSSFFETCSQMLHEDGLMLIQAITMPDQKYDQARRSVDFIQKYIFPGGALPSIEVITQHVRKNTNMQIVSLADMTRDYALTLASWRHHFLNNLDKVRSLGFDSVFERMWEYYLLYCQGGFQERVIGTAQILMAKPDARDFSRTIRTTY</sequence>
<comment type="similarity">
    <text evidence="1">Belongs to the CFA/CMAS family.</text>
</comment>
<organism evidence="6 7">
    <name type="scientific">Sessilibacter corallicola</name>
    <dbReference type="NCBI Taxonomy" id="2904075"/>
    <lineage>
        <taxon>Bacteria</taxon>
        <taxon>Pseudomonadati</taxon>
        <taxon>Pseudomonadota</taxon>
        <taxon>Gammaproteobacteria</taxon>
        <taxon>Cellvibrionales</taxon>
        <taxon>Cellvibrionaceae</taxon>
        <taxon>Sessilibacter</taxon>
    </lineage>
</organism>
<gene>
    <name evidence="6" type="ORF">NBRC116591_01110</name>
</gene>
<keyword evidence="5" id="KW-0443">Lipid metabolism</keyword>
<dbReference type="InterPro" id="IPR050723">
    <property type="entry name" value="CFA/CMAS"/>
</dbReference>
<dbReference type="PANTHER" id="PTHR43667:SF2">
    <property type="entry name" value="FATTY ACID C-METHYL TRANSFERASE"/>
    <property type="match status" value="1"/>
</dbReference>
<dbReference type="Gene3D" id="3.40.50.150">
    <property type="entry name" value="Vaccinia Virus protein VP39"/>
    <property type="match status" value="1"/>
</dbReference>
<dbReference type="Proteomes" id="UP001465153">
    <property type="component" value="Unassembled WGS sequence"/>
</dbReference>
<dbReference type="PANTHER" id="PTHR43667">
    <property type="entry name" value="CYCLOPROPANE-FATTY-ACYL-PHOSPHOLIPID SYNTHASE"/>
    <property type="match status" value="1"/>
</dbReference>
<evidence type="ECO:0000256" key="1">
    <source>
        <dbReference type="ARBA" id="ARBA00010815"/>
    </source>
</evidence>
<proteinExistence type="inferred from homology"/>
<reference evidence="6 7" key="1">
    <citation type="submission" date="2024-04" db="EMBL/GenBank/DDBJ databases">
        <title>Draft genome sequence of Sessilibacter corallicola NBRC 116591.</title>
        <authorList>
            <person name="Miyakawa T."/>
            <person name="Kusuya Y."/>
            <person name="Miura T."/>
        </authorList>
    </citation>
    <scope>NUCLEOTIDE SEQUENCE [LARGE SCALE GENOMIC DNA]</scope>
    <source>
        <strain evidence="6 7">KU-00831-HH</strain>
    </source>
</reference>
<evidence type="ECO:0000313" key="6">
    <source>
        <dbReference type="EMBL" id="GAA6166301.1"/>
    </source>
</evidence>
<keyword evidence="3" id="KW-0808">Transferase</keyword>
<dbReference type="RefSeq" id="WP_353301279.1">
    <property type="nucleotide sequence ID" value="NZ_BAABWN010000001.1"/>
</dbReference>
<dbReference type="EMBL" id="BAABWN010000001">
    <property type="protein sequence ID" value="GAA6166301.1"/>
    <property type="molecule type" value="Genomic_DNA"/>
</dbReference>
<evidence type="ECO:0000256" key="2">
    <source>
        <dbReference type="ARBA" id="ARBA00022603"/>
    </source>
</evidence>
<accession>A0ABQ0A3S9</accession>
<dbReference type="CDD" id="cd02440">
    <property type="entry name" value="AdoMet_MTases"/>
    <property type="match status" value="1"/>
</dbReference>
<keyword evidence="4" id="KW-0949">S-adenosyl-L-methionine</keyword>
<evidence type="ECO:0000256" key="5">
    <source>
        <dbReference type="ARBA" id="ARBA00023098"/>
    </source>
</evidence>
<dbReference type="InterPro" id="IPR029063">
    <property type="entry name" value="SAM-dependent_MTases_sf"/>
</dbReference>